<dbReference type="PROSITE" id="PS51007">
    <property type="entry name" value="CYTC"/>
    <property type="match status" value="1"/>
</dbReference>
<keyword evidence="2 4" id="KW-0479">Metal-binding</keyword>
<comment type="caution">
    <text evidence="6">The sequence shown here is derived from an EMBL/GenBank/DDBJ whole genome shotgun (WGS) entry which is preliminary data.</text>
</comment>
<evidence type="ECO:0000256" key="2">
    <source>
        <dbReference type="ARBA" id="ARBA00022723"/>
    </source>
</evidence>
<feature type="domain" description="Cytochrome c" evidence="5">
    <location>
        <begin position="49"/>
        <end position="134"/>
    </location>
</feature>
<reference evidence="7" key="1">
    <citation type="journal article" date="2017" name="Int. J. Syst. Evol. Microbiol.">
        <title>Notoacmeibacter marinus gen. nov., sp. nov., isolated from the gut of a limpet and proposal of Notoacmeibacteraceae fam. nov. in the order Rhizobiales of the class Alphaproteobacteria.</title>
        <authorList>
            <person name="Huang Z."/>
            <person name="Guo F."/>
            <person name="Lai Q."/>
        </authorList>
    </citation>
    <scope>NUCLEOTIDE SEQUENCE [LARGE SCALE GENOMIC DNA]</scope>
    <source>
        <strain evidence="7">XMTR2A4</strain>
    </source>
</reference>
<evidence type="ECO:0000313" key="7">
    <source>
        <dbReference type="Proteomes" id="UP000215405"/>
    </source>
</evidence>
<evidence type="ECO:0000313" key="6">
    <source>
        <dbReference type="EMBL" id="OXT01878.1"/>
    </source>
</evidence>
<evidence type="ECO:0000259" key="5">
    <source>
        <dbReference type="PROSITE" id="PS51007"/>
    </source>
</evidence>
<dbReference type="GO" id="GO:0009055">
    <property type="term" value="F:electron transfer activity"/>
    <property type="evidence" value="ECO:0007669"/>
    <property type="project" value="InterPro"/>
</dbReference>
<keyword evidence="7" id="KW-1185">Reference proteome</keyword>
<dbReference type="GO" id="GO:0046872">
    <property type="term" value="F:metal ion binding"/>
    <property type="evidence" value="ECO:0007669"/>
    <property type="project" value="UniProtKB-KW"/>
</dbReference>
<dbReference type="RefSeq" id="WP_094075846.1">
    <property type="nucleotide sequence ID" value="NZ_NBYO01000001.1"/>
</dbReference>
<sequence length="140" mass="14965">MDRKSAFIAIALLAAVATAWFVLFRGDAPDAVAERNEAGLQLSIPDFSTEQLAGKALFDANCATCHGANAAGSEQGPPLVHRIYEPSHHGDQAFILAALNGVRAHHWQFGNMPPVKGVSESDVGKITNYIRTIQRANGID</sequence>
<dbReference type="InterPro" id="IPR036909">
    <property type="entry name" value="Cyt_c-like_dom_sf"/>
</dbReference>
<keyword evidence="1 4" id="KW-0349">Heme</keyword>
<name>A0A231V109_9HYPH</name>
<evidence type="ECO:0000256" key="1">
    <source>
        <dbReference type="ARBA" id="ARBA00022617"/>
    </source>
</evidence>
<organism evidence="6 7">
    <name type="scientific">Notoacmeibacter marinus</name>
    <dbReference type="NCBI Taxonomy" id="1876515"/>
    <lineage>
        <taxon>Bacteria</taxon>
        <taxon>Pseudomonadati</taxon>
        <taxon>Pseudomonadota</taxon>
        <taxon>Alphaproteobacteria</taxon>
        <taxon>Hyphomicrobiales</taxon>
        <taxon>Notoacmeibacteraceae</taxon>
        <taxon>Notoacmeibacter</taxon>
    </lineage>
</organism>
<dbReference type="InterPro" id="IPR009056">
    <property type="entry name" value="Cyt_c-like_dom"/>
</dbReference>
<protein>
    <submittedName>
        <fullName evidence="6">Cytochrome C</fullName>
    </submittedName>
</protein>
<evidence type="ECO:0000256" key="3">
    <source>
        <dbReference type="ARBA" id="ARBA00023004"/>
    </source>
</evidence>
<gene>
    <name evidence="6" type="ORF">B7H23_02720</name>
</gene>
<keyword evidence="3 4" id="KW-0408">Iron</keyword>
<dbReference type="GO" id="GO:0020037">
    <property type="term" value="F:heme binding"/>
    <property type="evidence" value="ECO:0007669"/>
    <property type="project" value="InterPro"/>
</dbReference>
<dbReference type="EMBL" id="NBYO01000001">
    <property type="protein sequence ID" value="OXT01878.1"/>
    <property type="molecule type" value="Genomic_DNA"/>
</dbReference>
<proteinExistence type="predicted"/>
<dbReference type="SUPFAM" id="SSF46626">
    <property type="entry name" value="Cytochrome c"/>
    <property type="match status" value="1"/>
</dbReference>
<evidence type="ECO:0000256" key="4">
    <source>
        <dbReference type="PROSITE-ProRule" id="PRU00433"/>
    </source>
</evidence>
<dbReference type="Proteomes" id="UP000215405">
    <property type="component" value="Unassembled WGS sequence"/>
</dbReference>
<dbReference type="AlphaFoldDB" id="A0A231V109"/>
<dbReference type="Pfam" id="PF00034">
    <property type="entry name" value="Cytochrom_C"/>
    <property type="match status" value="1"/>
</dbReference>
<dbReference type="Gene3D" id="1.10.760.10">
    <property type="entry name" value="Cytochrome c-like domain"/>
    <property type="match status" value="1"/>
</dbReference>
<accession>A0A231V109</accession>